<organism evidence="2 3">
    <name type="scientific">Cymbomonas tetramitiformis</name>
    <dbReference type="NCBI Taxonomy" id="36881"/>
    <lineage>
        <taxon>Eukaryota</taxon>
        <taxon>Viridiplantae</taxon>
        <taxon>Chlorophyta</taxon>
        <taxon>Pyramimonadophyceae</taxon>
        <taxon>Pyramimonadales</taxon>
        <taxon>Pyramimonadaceae</taxon>
        <taxon>Cymbomonas</taxon>
    </lineage>
</organism>
<reference evidence="2 3" key="1">
    <citation type="journal article" date="2015" name="Genome Biol. Evol.">
        <title>Comparative Genomics of a Bacterivorous Green Alga Reveals Evolutionary Causalities and Consequences of Phago-Mixotrophic Mode of Nutrition.</title>
        <authorList>
            <person name="Burns J.A."/>
            <person name="Paasch A."/>
            <person name="Narechania A."/>
            <person name="Kim E."/>
        </authorList>
    </citation>
    <scope>NUCLEOTIDE SEQUENCE [LARGE SCALE GENOMIC DNA]</scope>
    <source>
        <strain evidence="2 3">PLY_AMNH</strain>
    </source>
</reference>
<dbReference type="EMBL" id="LGRX02012031">
    <property type="protein sequence ID" value="KAK3268081.1"/>
    <property type="molecule type" value="Genomic_DNA"/>
</dbReference>
<dbReference type="PANTHER" id="PTHR31151">
    <property type="entry name" value="PROLINE-TRNA LIGASE (DUF1680)"/>
    <property type="match status" value="1"/>
</dbReference>
<protein>
    <recommendedName>
        <fullName evidence="1">Non-reducing end beta-L-arabinofuranosidase-like GH127 catalytic domain-containing protein</fullName>
    </recommendedName>
</protein>
<gene>
    <name evidence="2" type="ORF">CYMTET_23398</name>
</gene>
<dbReference type="InterPro" id="IPR012878">
    <property type="entry name" value="Beta-AFase-like_GH127_cat"/>
</dbReference>
<dbReference type="Proteomes" id="UP001190700">
    <property type="component" value="Unassembled WGS sequence"/>
</dbReference>
<feature type="domain" description="Non-reducing end beta-L-arabinofuranosidase-like GH127 catalytic" evidence="1">
    <location>
        <begin position="10"/>
        <end position="105"/>
    </location>
</feature>
<keyword evidence="3" id="KW-1185">Reference proteome</keyword>
<evidence type="ECO:0000313" key="3">
    <source>
        <dbReference type="Proteomes" id="UP001190700"/>
    </source>
</evidence>
<evidence type="ECO:0000259" key="1">
    <source>
        <dbReference type="Pfam" id="PF07944"/>
    </source>
</evidence>
<name>A0AAE0L0Z8_9CHLO</name>
<accession>A0AAE0L0Z8</accession>
<proteinExistence type="predicted"/>
<sequence length="180" mass="19813">MHLLGGAVVNQESCTQYNILKIAQQLLRWTGAAEYGDFMERASVNGILGTQRGLLPGEMLYMLPLGAGVSKAGKQHWRDSGWGTPFESFWCCYGTLIESFAKLGDGVFFQPKSVPSESSSQSVPQLYIMQFVSSELIWHAAGLKLHLRVHTPEPLVQPPRPLYEIIVSFETLAGAASSPR</sequence>
<dbReference type="AlphaFoldDB" id="A0AAE0L0Z8"/>
<evidence type="ECO:0000313" key="2">
    <source>
        <dbReference type="EMBL" id="KAK3268081.1"/>
    </source>
</evidence>
<dbReference type="Pfam" id="PF07944">
    <property type="entry name" value="Beta-AFase-like_GH127_cat"/>
    <property type="match status" value="1"/>
</dbReference>
<dbReference type="PANTHER" id="PTHR31151:SF0">
    <property type="entry name" value="PROLINE-TRNA LIGASE (DUF1680)"/>
    <property type="match status" value="1"/>
</dbReference>
<comment type="caution">
    <text evidence="2">The sequence shown here is derived from an EMBL/GenBank/DDBJ whole genome shotgun (WGS) entry which is preliminary data.</text>
</comment>